<evidence type="ECO:0000313" key="11">
    <source>
        <dbReference type="EMBL" id="OQR85879.1"/>
    </source>
</evidence>
<dbReference type="SUPFAM" id="SSF52540">
    <property type="entry name" value="P-loop containing nucleoside triphosphate hydrolases"/>
    <property type="match status" value="1"/>
</dbReference>
<keyword evidence="7 9" id="KW-1133">Transmembrane helix</keyword>
<dbReference type="Pfam" id="PF00664">
    <property type="entry name" value="ABC_membrane"/>
    <property type="match status" value="1"/>
</dbReference>
<dbReference type="Pfam" id="PF00005">
    <property type="entry name" value="ABC_tran"/>
    <property type="match status" value="1"/>
</dbReference>
<reference evidence="11 12" key="1">
    <citation type="journal article" date="2014" name="Genome Biol. Evol.">
        <title>The secreted proteins of Achlya hypogyna and Thraustotheca clavata identify the ancestral oomycete secretome and reveal gene acquisitions by horizontal gene transfer.</title>
        <authorList>
            <person name="Misner I."/>
            <person name="Blouin N."/>
            <person name="Leonard G."/>
            <person name="Richards T.A."/>
            <person name="Lane C.E."/>
        </authorList>
    </citation>
    <scope>NUCLEOTIDE SEQUENCE [LARGE SCALE GENOMIC DNA]</scope>
    <source>
        <strain evidence="11 12">ATCC 34112</strain>
    </source>
</reference>
<evidence type="ECO:0000256" key="9">
    <source>
        <dbReference type="SAM" id="Phobius"/>
    </source>
</evidence>
<evidence type="ECO:0000256" key="4">
    <source>
        <dbReference type="ARBA" id="ARBA00022737"/>
    </source>
</evidence>
<dbReference type="OrthoDB" id="6500128at2759"/>
<organism evidence="11 12">
    <name type="scientific">Thraustotheca clavata</name>
    <dbReference type="NCBI Taxonomy" id="74557"/>
    <lineage>
        <taxon>Eukaryota</taxon>
        <taxon>Sar</taxon>
        <taxon>Stramenopiles</taxon>
        <taxon>Oomycota</taxon>
        <taxon>Saprolegniomycetes</taxon>
        <taxon>Saprolegniales</taxon>
        <taxon>Achlyaceae</taxon>
        <taxon>Thraustotheca</taxon>
    </lineage>
</organism>
<evidence type="ECO:0000256" key="3">
    <source>
        <dbReference type="ARBA" id="ARBA00022692"/>
    </source>
</evidence>
<evidence type="ECO:0000256" key="7">
    <source>
        <dbReference type="ARBA" id="ARBA00022989"/>
    </source>
</evidence>
<feature type="non-terminal residue" evidence="11">
    <location>
        <position position="464"/>
    </location>
</feature>
<evidence type="ECO:0000256" key="6">
    <source>
        <dbReference type="ARBA" id="ARBA00022840"/>
    </source>
</evidence>
<keyword evidence="4" id="KW-0677">Repeat</keyword>
<dbReference type="CDD" id="cd18580">
    <property type="entry name" value="ABC_6TM_ABCC_D2"/>
    <property type="match status" value="1"/>
</dbReference>
<proteinExistence type="predicted"/>
<keyword evidence="2" id="KW-0813">Transport</keyword>
<keyword evidence="8 9" id="KW-0472">Membrane</keyword>
<dbReference type="SUPFAM" id="SSF90123">
    <property type="entry name" value="ABC transporter transmembrane region"/>
    <property type="match status" value="1"/>
</dbReference>
<dbReference type="Gene3D" id="3.40.50.300">
    <property type="entry name" value="P-loop containing nucleotide triphosphate hydrolases"/>
    <property type="match status" value="1"/>
</dbReference>
<evidence type="ECO:0000313" key="12">
    <source>
        <dbReference type="Proteomes" id="UP000243217"/>
    </source>
</evidence>
<comment type="caution">
    <text evidence="11">The sequence shown here is derived from an EMBL/GenBank/DDBJ whole genome shotgun (WGS) entry which is preliminary data.</text>
</comment>
<dbReference type="InterPro" id="IPR036640">
    <property type="entry name" value="ABC1_TM_sf"/>
</dbReference>
<evidence type="ECO:0000256" key="2">
    <source>
        <dbReference type="ARBA" id="ARBA00022448"/>
    </source>
</evidence>
<dbReference type="EMBL" id="JNBS01003614">
    <property type="protein sequence ID" value="OQR85879.1"/>
    <property type="molecule type" value="Genomic_DNA"/>
</dbReference>
<accession>A0A1V9YJI7</accession>
<keyword evidence="5" id="KW-0547">Nucleotide-binding</keyword>
<dbReference type="InterPro" id="IPR050173">
    <property type="entry name" value="ABC_transporter_C-like"/>
</dbReference>
<feature type="transmembrane region" description="Helical" evidence="9">
    <location>
        <begin position="132"/>
        <end position="160"/>
    </location>
</feature>
<dbReference type="PANTHER" id="PTHR24223:SF443">
    <property type="entry name" value="MULTIDRUG-RESISTANCE LIKE PROTEIN 1, ISOFORM I"/>
    <property type="match status" value="1"/>
</dbReference>
<dbReference type="InterPro" id="IPR011527">
    <property type="entry name" value="ABC1_TM_dom"/>
</dbReference>
<keyword evidence="3 9" id="KW-0812">Transmembrane</keyword>
<dbReference type="GO" id="GO:0016020">
    <property type="term" value="C:membrane"/>
    <property type="evidence" value="ECO:0007669"/>
    <property type="project" value="InterPro"/>
</dbReference>
<feature type="transmembrane region" description="Helical" evidence="9">
    <location>
        <begin position="319"/>
        <end position="341"/>
    </location>
</feature>
<gene>
    <name evidence="11" type="ORF">THRCLA_10621</name>
</gene>
<dbReference type="InterPro" id="IPR003439">
    <property type="entry name" value="ABC_transporter-like_ATP-bd"/>
</dbReference>
<feature type="transmembrane region" description="Helical" evidence="9">
    <location>
        <begin position="90"/>
        <end position="112"/>
    </location>
</feature>
<evidence type="ECO:0000256" key="1">
    <source>
        <dbReference type="ARBA" id="ARBA00004127"/>
    </source>
</evidence>
<sequence length="464" mass="51797">LGFVGGDDIAKEDDAPVQRKYDLLVTPTLTSPYPSEFDGLAYTPYDASEQVYEENESDGRLIMDEERSKGRVSSKVFTNYMKQIGGWPMVIYLVTVLSMWQGLSIGSDLWLSRWSSTAAVETHDEFVSHAHWYISVYAALAFSGVVMTVFRTLSIYIAGLRASRSLFEKMTMALLNAPMKFFDTNPLGRILNRYSGDMSTVDQQIPSSFSAMSANIFIVAFSLGTTLLVVKSLALILLPLLYLYLSVGSFYIQPAREMERVNKTTRSPMLNLISECIEGAIVIRAFGQKQVRRFQRLHHHNVDGSNKSMWASQVVTQWFSLRIQLISAGMILVISVALVIMRSYLNAGLIGLVMNYALTVLPQLENIVRIWSSLETAMVGPERVAEYTAIESEAPRVISAATAYDWPTTGHITFSNMSFRYKENDPLVLKDVNVDIRSGEKIGIVGRTGAGKSSLTMALFRINE</sequence>
<evidence type="ECO:0000259" key="10">
    <source>
        <dbReference type="PROSITE" id="PS50929"/>
    </source>
</evidence>
<dbReference type="AlphaFoldDB" id="A0A1V9YJI7"/>
<feature type="domain" description="ABC transmembrane type-1" evidence="10">
    <location>
        <begin position="101"/>
        <end position="376"/>
    </location>
</feature>
<comment type="subcellular location">
    <subcellularLocation>
        <location evidence="1">Endomembrane system</location>
        <topology evidence="1">Multi-pass membrane protein</topology>
    </subcellularLocation>
</comment>
<dbReference type="STRING" id="74557.A0A1V9YJI7"/>
<dbReference type="PROSITE" id="PS50929">
    <property type="entry name" value="ABC_TM1F"/>
    <property type="match status" value="1"/>
</dbReference>
<dbReference type="GO" id="GO:0012505">
    <property type="term" value="C:endomembrane system"/>
    <property type="evidence" value="ECO:0007669"/>
    <property type="project" value="UniProtKB-SubCell"/>
</dbReference>
<dbReference type="Gene3D" id="1.20.1560.10">
    <property type="entry name" value="ABC transporter type 1, transmembrane domain"/>
    <property type="match status" value="1"/>
</dbReference>
<dbReference type="FunFam" id="1.20.1560.10:FF:000063">
    <property type="entry name" value="Multidrug resistance protein ABC transporter"/>
    <property type="match status" value="1"/>
</dbReference>
<dbReference type="Proteomes" id="UP000243217">
    <property type="component" value="Unassembled WGS sequence"/>
</dbReference>
<feature type="transmembrane region" description="Helical" evidence="9">
    <location>
        <begin position="233"/>
        <end position="252"/>
    </location>
</feature>
<dbReference type="GO" id="GO:0140359">
    <property type="term" value="F:ABC-type transporter activity"/>
    <property type="evidence" value="ECO:0007669"/>
    <property type="project" value="InterPro"/>
</dbReference>
<dbReference type="PANTHER" id="PTHR24223">
    <property type="entry name" value="ATP-BINDING CASSETTE SUB-FAMILY C"/>
    <property type="match status" value="1"/>
</dbReference>
<dbReference type="InterPro" id="IPR044726">
    <property type="entry name" value="ABCC_6TM_D2"/>
</dbReference>
<dbReference type="InterPro" id="IPR027417">
    <property type="entry name" value="P-loop_NTPase"/>
</dbReference>
<name>A0A1V9YJI7_9STRA</name>
<protein>
    <submittedName>
        <fullName evidence="11">Multidrug resistance-associated protein 1</fullName>
    </submittedName>
</protein>
<keyword evidence="12" id="KW-1185">Reference proteome</keyword>
<feature type="transmembrane region" description="Helical" evidence="9">
    <location>
        <begin position="208"/>
        <end position="227"/>
    </location>
</feature>
<keyword evidence="6" id="KW-0067">ATP-binding</keyword>
<dbReference type="GO" id="GO:0005524">
    <property type="term" value="F:ATP binding"/>
    <property type="evidence" value="ECO:0007669"/>
    <property type="project" value="UniProtKB-KW"/>
</dbReference>
<evidence type="ECO:0000256" key="5">
    <source>
        <dbReference type="ARBA" id="ARBA00022741"/>
    </source>
</evidence>
<feature type="non-terminal residue" evidence="11">
    <location>
        <position position="1"/>
    </location>
</feature>
<evidence type="ECO:0000256" key="8">
    <source>
        <dbReference type="ARBA" id="ARBA00023136"/>
    </source>
</evidence>
<dbReference type="GO" id="GO:0016887">
    <property type="term" value="F:ATP hydrolysis activity"/>
    <property type="evidence" value="ECO:0007669"/>
    <property type="project" value="InterPro"/>
</dbReference>